<dbReference type="Gene3D" id="3.55.50.30">
    <property type="match status" value="1"/>
</dbReference>
<dbReference type="GO" id="GO:0016989">
    <property type="term" value="F:sigma factor antagonist activity"/>
    <property type="evidence" value="ECO:0007669"/>
    <property type="project" value="TreeGrafter"/>
</dbReference>
<gene>
    <name evidence="4" type="ORF">SAMN04488055_2028</name>
</gene>
<dbReference type="Gene3D" id="2.60.120.1440">
    <property type="match status" value="1"/>
</dbReference>
<dbReference type="Pfam" id="PF16344">
    <property type="entry name" value="FecR_C"/>
    <property type="match status" value="1"/>
</dbReference>
<dbReference type="PIRSF" id="PIRSF018266">
    <property type="entry name" value="FecR"/>
    <property type="match status" value="1"/>
</dbReference>
<dbReference type="InterPro" id="IPR032508">
    <property type="entry name" value="FecR_C"/>
</dbReference>
<feature type="transmembrane region" description="Helical" evidence="1">
    <location>
        <begin position="86"/>
        <end position="108"/>
    </location>
</feature>
<dbReference type="Pfam" id="PF04773">
    <property type="entry name" value="FecR"/>
    <property type="match status" value="1"/>
</dbReference>
<name>A0A1N6F5H2_9BACT</name>
<proteinExistence type="predicted"/>
<keyword evidence="1" id="KW-0812">Transmembrane</keyword>
<evidence type="ECO:0000313" key="4">
    <source>
        <dbReference type="EMBL" id="SIN90500.1"/>
    </source>
</evidence>
<reference evidence="4 5" key="1">
    <citation type="submission" date="2016-11" db="EMBL/GenBank/DDBJ databases">
        <authorList>
            <person name="Jaros S."/>
            <person name="Januszkiewicz K."/>
            <person name="Wedrychowicz H."/>
        </authorList>
    </citation>
    <scope>NUCLEOTIDE SEQUENCE [LARGE SCALE GENOMIC DNA]</scope>
    <source>
        <strain evidence="4 5">DSM 24787</strain>
    </source>
</reference>
<dbReference type="InterPro" id="IPR012373">
    <property type="entry name" value="Ferrdict_sens_TM"/>
</dbReference>
<dbReference type="Proteomes" id="UP000185003">
    <property type="component" value="Unassembled WGS sequence"/>
</dbReference>
<dbReference type="PANTHER" id="PTHR30273:SF2">
    <property type="entry name" value="PROTEIN FECR"/>
    <property type="match status" value="1"/>
</dbReference>
<protein>
    <submittedName>
        <fullName evidence="4">Ferric-dicitrate binding protein FerR, regulates iron transport through sigma-19</fullName>
    </submittedName>
</protein>
<dbReference type="STRING" id="536979.SAMN04488055_2028"/>
<dbReference type="PANTHER" id="PTHR30273">
    <property type="entry name" value="PERIPLASMIC SIGNAL SENSOR AND SIGMA FACTOR ACTIVATOR FECR-RELATED"/>
    <property type="match status" value="1"/>
</dbReference>
<dbReference type="RefSeq" id="WP_074239121.1">
    <property type="nucleotide sequence ID" value="NZ_FSRA01000001.1"/>
</dbReference>
<evidence type="ECO:0000259" key="2">
    <source>
        <dbReference type="Pfam" id="PF04773"/>
    </source>
</evidence>
<dbReference type="AlphaFoldDB" id="A0A1N6F5H2"/>
<keyword evidence="1" id="KW-0472">Membrane</keyword>
<keyword evidence="5" id="KW-1185">Reference proteome</keyword>
<keyword evidence="1" id="KW-1133">Transmembrane helix</keyword>
<evidence type="ECO:0000313" key="5">
    <source>
        <dbReference type="Proteomes" id="UP000185003"/>
    </source>
</evidence>
<evidence type="ECO:0000256" key="1">
    <source>
        <dbReference type="SAM" id="Phobius"/>
    </source>
</evidence>
<evidence type="ECO:0000259" key="3">
    <source>
        <dbReference type="Pfam" id="PF16344"/>
    </source>
</evidence>
<organism evidence="4 5">
    <name type="scientific">Chitinophaga niabensis</name>
    <dbReference type="NCBI Taxonomy" id="536979"/>
    <lineage>
        <taxon>Bacteria</taxon>
        <taxon>Pseudomonadati</taxon>
        <taxon>Bacteroidota</taxon>
        <taxon>Chitinophagia</taxon>
        <taxon>Chitinophagales</taxon>
        <taxon>Chitinophagaceae</taxon>
        <taxon>Chitinophaga</taxon>
    </lineage>
</organism>
<feature type="domain" description="FecR protein" evidence="2">
    <location>
        <begin position="117"/>
        <end position="210"/>
    </location>
</feature>
<dbReference type="InterPro" id="IPR006860">
    <property type="entry name" value="FecR"/>
</dbReference>
<feature type="domain" description="Protein FecR C-terminal" evidence="3">
    <location>
        <begin position="269"/>
        <end position="337"/>
    </location>
</feature>
<dbReference type="FunFam" id="2.60.120.1440:FF:000001">
    <property type="entry name" value="Putative anti-sigma factor"/>
    <property type="match status" value="1"/>
</dbReference>
<sequence length="338" mass="38234">MQTDRFIWLLTRQLSGEISAEEQKELETMLLAEPSLRKAREALVHYWHSSHKGGDEKGTRNAFDKLVSRMDATVWPAIKPPTSRRWWIPLLGAAAVLVLCAAALLWLLKEPALTSEYNTRGTRSLIKLADGTTVWLNADSELKYPARFKNGLREVYLKGEAYFDVAKDAERPFIVHTDKMDVNVLGTSFNVRSYPDDSTSEATLISGVVEVALATAPGKKFRLKPAEKFIIANKQDSVSEMPGEPVISGATYFAKEDSVIVETAWVDNKLIFSDESFANLATRMERWYNVTIQFENTAIQQLRFTGLFKKETLIQALEALQLTEGFNYKIIEDRVIIY</sequence>
<accession>A0A1N6F5H2</accession>
<dbReference type="OrthoDB" id="1523735at2"/>
<dbReference type="EMBL" id="FSRA01000001">
    <property type="protein sequence ID" value="SIN90500.1"/>
    <property type="molecule type" value="Genomic_DNA"/>
</dbReference>